<sequence length="502" mass="55867">KGGVTIVTTITAVKDAEICTYGYQGYGKSVYACFPLNDSDVTVKRVSVLDYISDDVFKNAYQASQIDLDGFHLNPVEHFSVSGTVSTVGRQLGLDLDARTLFGNSSIAWTYVDESSGESEDCAIATWQSGNYSSQFGWITKSTDTGTYTCRVYRRFKDYMKSYDFSVGVISDAGIGNFITAWRNAMNSHIPTFDAWFNQGLGYNVSLDTVSISPPTLEAIPMSVDNARAILARSDIDTSLVASAAYDNLSDTTQSNGIALAKEFAEMGSYVDSYFKMFSSGSMNDLANIYLTDRYGLSLTVSDVLGVQEVLESNLAKYAKSTICKGQYDYGSRNGVATRAAYTVFGSFESELYDAIEELLYRCDAFLDLTNVWDMIPYSFVADWVIPIGDALNRIDNYYSVATRYKTTGSLLTFWNNALLPASFWIRGLSPSDTTKLSLESYERFTRDDLLRPNLVDGFATRSPFQHLVEGTFLILQRTLPKTPGVFLPYWEEKKKQFLNSK</sequence>
<dbReference type="EMBL" id="KT462703">
    <property type="protein sequence ID" value="AMQ23540.1"/>
    <property type="molecule type" value="Genomic_RNA"/>
</dbReference>
<protein>
    <submittedName>
        <fullName evidence="1">Maturation</fullName>
    </submittedName>
</protein>
<proteinExistence type="predicted"/>
<accession>A0A142D871</accession>
<name>A0A142D871_9VIRU</name>
<organism evidence="1">
    <name type="scientific">Leviviridae sp</name>
    <dbReference type="NCBI Taxonomy" id="2027243"/>
    <lineage>
        <taxon>Viruses</taxon>
        <taxon>Riboviria</taxon>
        <taxon>Orthornavirae</taxon>
        <taxon>Lenarviricota</taxon>
        <taxon>Leviviricetes</taxon>
        <taxon>Norzivirales</taxon>
        <taxon>Fiersviridae</taxon>
    </lineage>
</organism>
<reference evidence="1" key="1">
    <citation type="submission" date="2015-08" db="EMBL/GenBank/DDBJ databases">
        <authorList>
            <person name="Babu N.S."/>
            <person name="Beckwith C.J."/>
            <person name="Beseler K.G."/>
            <person name="Brison A."/>
            <person name="Carone J.V."/>
            <person name="Caskin T.P."/>
            <person name="Diamond M."/>
            <person name="Durham M.E."/>
            <person name="Foxe J.M."/>
            <person name="Go M."/>
            <person name="Henderson B.A."/>
            <person name="Jones I.B."/>
            <person name="McGettigan J.A."/>
            <person name="Micheletti S.J."/>
            <person name="Nasrallah M.E."/>
            <person name="Ortiz D."/>
            <person name="Piller C.R."/>
            <person name="Privatt S.R."/>
            <person name="Schneider S.L."/>
            <person name="Sharp S."/>
            <person name="Smith T.C."/>
            <person name="Stanton J.D."/>
            <person name="Ullery H.E."/>
            <person name="Wilson R.J."/>
            <person name="Serrano M.G."/>
            <person name="Buck G."/>
            <person name="Lee V."/>
            <person name="Wang Y."/>
            <person name="Carvalho R."/>
            <person name="Voegtly L."/>
            <person name="Shi R."/>
            <person name="Duckworth R."/>
            <person name="Johnson A."/>
            <person name="Loviza R."/>
            <person name="Walstead R."/>
            <person name="Shah Z."/>
            <person name="Kiflezghi M."/>
            <person name="Wade K."/>
            <person name="Ball S.L."/>
            <person name="Bradley K.W."/>
            <person name="Asai D.J."/>
            <person name="Bowman C.A."/>
            <person name="Russell D.A."/>
            <person name="Pope W.H."/>
            <person name="Jacobs-Sera D."/>
            <person name="Hendrix R.W."/>
            <person name="Hatfull G.F."/>
        </authorList>
    </citation>
    <scope>NUCLEOTIDE SEQUENCE</scope>
    <source>
        <strain evidence="1">AVE009</strain>
    </source>
</reference>
<feature type="non-terminal residue" evidence="1">
    <location>
        <position position="1"/>
    </location>
</feature>
<evidence type="ECO:0000313" key="1">
    <source>
        <dbReference type="EMBL" id="AMQ23540.1"/>
    </source>
</evidence>
<reference evidence="1" key="2">
    <citation type="journal article" date="2016" name="PLoS Biol.">
        <title>Hyperexpansion of RNA Bacteriophage Diversity.</title>
        <authorList>
            <person name="Krishnamurthy S.R."/>
            <person name="Janowski A.B."/>
            <person name="Zhao G."/>
            <person name="Barouch D."/>
            <person name="Wang D."/>
        </authorList>
    </citation>
    <scope>NUCLEOTIDE SEQUENCE</scope>
    <source>
        <strain evidence="1">AVE009</strain>
    </source>
</reference>